<proteinExistence type="predicted"/>
<evidence type="ECO:0000313" key="2">
    <source>
        <dbReference type="EMBL" id="WNZ26227.1"/>
    </source>
</evidence>
<protein>
    <submittedName>
        <fullName evidence="2">Outer membrane beta-barrel protein</fullName>
    </submittedName>
</protein>
<name>A0AA96WHM1_9CYAN</name>
<dbReference type="InterPro" id="IPR011250">
    <property type="entry name" value="OMP/PagP_B-barrel"/>
</dbReference>
<dbReference type="RefSeq" id="WP_316432467.1">
    <property type="nucleotide sequence ID" value="NZ_CP053586.1"/>
</dbReference>
<feature type="chain" id="PRO_5041684100" evidence="1">
    <location>
        <begin position="24"/>
        <end position="173"/>
    </location>
</feature>
<keyword evidence="1" id="KW-0732">Signal</keyword>
<dbReference type="SUPFAM" id="SSF56925">
    <property type="entry name" value="OMPA-like"/>
    <property type="match status" value="1"/>
</dbReference>
<dbReference type="GO" id="GO:0019867">
    <property type="term" value="C:outer membrane"/>
    <property type="evidence" value="ECO:0007669"/>
    <property type="project" value="InterPro"/>
</dbReference>
<accession>A0AA96WHM1</accession>
<organism evidence="2">
    <name type="scientific">Leptolyngbya sp. NK1-12</name>
    <dbReference type="NCBI Taxonomy" id="2547451"/>
    <lineage>
        <taxon>Bacteria</taxon>
        <taxon>Bacillati</taxon>
        <taxon>Cyanobacteriota</taxon>
        <taxon>Cyanophyceae</taxon>
        <taxon>Leptolyngbyales</taxon>
        <taxon>Leptolyngbyaceae</taxon>
        <taxon>Leptolyngbya group</taxon>
        <taxon>Leptolyngbya</taxon>
    </lineage>
</organism>
<dbReference type="EMBL" id="CP053586">
    <property type="protein sequence ID" value="WNZ26227.1"/>
    <property type="molecule type" value="Genomic_DNA"/>
</dbReference>
<reference evidence="2" key="1">
    <citation type="submission" date="2020-05" db="EMBL/GenBank/DDBJ databases">
        <authorList>
            <person name="Zhu T."/>
            <person name="Keshari N."/>
            <person name="Lu X."/>
        </authorList>
    </citation>
    <scope>NUCLEOTIDE SEQUENCE</scope>
    <source>
        <strain evidence="2">NK1-12</strain>
    </source>
</reference>
<evidence type="ECO:0000256" key="1">
    <source>
        <dbReference type="SAM" id="SignalP"/>
    </source>
</evidence>
<dbReference type="AlphaFoldDB" id="A0AA96WHM1"/>
<dbReference type="NCBIfam" id="TIGR01414">
    <property type="entry name" value="autotrans_barl"/>
    <property type="match status" value="1"/>
</dbReference>
<sequence>MIRLKFAALSFLSLLTVAPTVLSGQPASAQALIPRGMDGSYLGGGVSVGVSNPDDDAILGGNVQGRLDLPTVPISVRGAALFNGDNAALMPLVTYDIGVAPNTNLYVGGGYSFTVNDDASPLGNQNAPVITAGVETAIQRNLALYGDAKVGIDAFKDSNDAAVSVQVGAAYRF</sequence>
<feature type="signal peptide" evidence="1">
    <location>
        <begin position="1"/>
        <end position="23"/>
    </location>
</feature>
<dbReference type="InterPro" id="IPR006315">
    <property type="entry name" value="OM_autotransptr_brl_dom"/>
</dbReference>
<gene>
    <name evidence="2" type="ORF">HJG54_27680</name>
</gene>